<dbReference type="RefSeq" id="WP_114381667.1">
    <property type="nucleotide sequence ID" value="NZ_QPJD01000011.1"/>
</dbReference>
<dbReference type="EMBL" id="QPJD01000011">
    <property type="protein sequence ID" value="RCW44967.1"/>
    <property type="molecule type" value="Genomic_DNA"/>
</dbReference>
<evidence type="ECO:0000313" key="4">
    <source>
        <dbReference type="Proteomes" id="UP000252415"/>
    </source>
</evidence>
<keyword evidence="1" id="KW-0472">Membrane</keyword>
<dbReference type="InterPro" id="IPR015655">
    <property type="entry name" value="PP2C"/>
</dbReference>
<feature type="transmembrane region" description="Helical" evidence="1">
    <location>
        <begin position="6"/>
        <end position="24"/>
    </location>
</feature>
<keyword evidence="4" id="KW-1185">Reference proteome</keyword>
<accession>A0A368VSM6</accession>
<evidence type="ECO:0000259" key="2">
    <source>
        <dbReference type="PROSITE" id="PS51746"/>
    </source>
</evidence>
<dbReference type="Gene3D" id="3.60.40.10">
    <property type="entry name" value="PPM-type phosphatase domain"/>
    <property type="match status" value="1"/>
</dbReference>
<comment type="caution">
    <text evidence="3">The sequence shown here is derived from an EMBL/GenBank/DDBJ whole genome shotgun (WGS) entry which is preliminary data.</text>
</comment>
<dbReference type="GO" id="GO:0004722">
    <property type="term" value="F:protein serine/threonine phosphatase activity"/>
    <property type="evidence" value="ECO:0007669"/>
    <property type="project" value="InterPro"/>
</dbReference>
<dbReference type="Pfam" id="PF13672">
    <property type="entry name" value="PP2C_2"/>
    <property type="match status" value="1"/>
</dbReference>
<dbReference type="SUPFAM" id="SSF81606">
    <property type="entry name" value="PP2C-like"/>
    <property type="match status" value="1"/>
</dbReference>
<evidence type="ECO:0000313" key="3">
    <source>
        <dbReference type="EMBL" id="RCW44967.1"/>
    </source>
</evidence>
<keyword evidence="1" id="KW-0812">Transmembrane</keyword>
<feature type="domain" description="PPM-type phosphatase" evidence="2">
    <location>
        <begin position="160"/>
        <end position="389"/>
    </location>
</feature>
<dbReference type="InterPro" id="IPR001932">
    <property type="entry name" value="PPM-type_phosphatase-like_dom"/>
</dbReference>
<dbReference type="CDD" id="cd00143">
    <property type="entry name" value="PP2Cc"/>
    <property type="match status" value="1"/>
</dbReference>
<dbReference type="Proteomes" id="UP000252415">
    <property type="component" value="Unassembled WGS sequence"/>
</dbReference>
<keyword evidence="1" id="KW-1133">Transmembrane helix</keyword>
<gene>
    <name evidence="3" type="ORF">DFP97_111194</name>
</gene>
<evidence type="ECO:0000256" key="1">
    <source>
        <dbReference type="SAM" id="Phobius"/>
    </source>
</evidence>
<organism evidence="3 4">
    <name type="scientific">Paenibacillus prosopidis</name>
    <dbReference type="NCBI Taxonomy" id="630520"/>
    <lineage>
        <taxon>Bacteria</taxon>
        <taxon>Bacillati</taxon>
        <taxon>Bacillota</taxon>
        <taxon>Bacilli</taxon>
        <taxon>Bacillales</taxon>
        <taxon>Paenibacillaceae</taxon>
        <taxon>Paenibacillus</taxon>
    </lineage>
</organism>
<dbReference type="PANTHER" id="PTHR47992">
    <property type="entry name" value="PROTEIN PHOSPHATASE"/>
    <property type="match status" value="1"/>
</dbReference>
<sequence>MVKKWVYYGLSIVFLLLVAAFVGWEFIPRSGNEVSEQQRNFIETILLWSTVGFGVVLAVILIAGQLTGRGRSGKEKVDVPERATLAAPAPAPGGAAITEPFMTITPIIAPLDYPVTRMEDLQAGISGEAEVKEGLLNWTEVIPGNAQHIGAREEQQDSFSFSALDDPAAVRRYGILAVLADGMGGLAMGREASQLAVQAMLNEYTGKTAEEPVPVALERALHKANEEVYGLAKRHELEWSVGTTLIAAVIQEGRLYWISAGDSRIYLYRGGVLIQLTRDHVYANRLHERVKAGQMTREEAETHPERALLTSYLGIPILDEIDANRAPFTLQAGDWVLLCSDGLYDDLSEQLLEEAVRLPPQHAAEFILEHVISQQRLYQDNATIAILACL</sequence>
<dbReference type="SMART" id="SM00332">
    <property type="entry name" value="PP2Cc"/>
    <property type="match status" value="1"/>
</dbReference>
<dbReference type="OrthoDB" id="9801841at2"/>
<proteinExistence type="predicted"/>
<dbReference type="AlphaFoldDB" id="A0A368VSM6"/>
<dbReference type="InterPro" id="IPR036457">
    <property type="entry name" value="PPM-type-like_dom_sf"/>
</dbReference>
<name>A0A368VSM6_9BACL</name>
<dbReference type="SMART" id="SM00331">
    <property type="entry name" value="PP2C_SIG"/>
    <property type="match status" value="1"/>
</dbReference>
<feature type="transmembrane region" description="Helical" evidence="1">
    <location>
        <begin position="45"/>
        <end position="66"/>
    </location>
</feature>
<reference evidence="3 4" key="1">
    <citation type="submission" date="2018-07" db="EMBL/GenBank/DDBJ databases">
        <title>Genomic Encyclopedia of Type Strains, Phase III (KMG-III): the genomes of soil and plant-associated and newly described type strains.</title>
        <authorList>
            <person name="Whitman W."/>
        </authorList>
    </citation>
    <scope>NUCLEOTIDE SEQUENCE [LARGE SCALE GENOMIC DNA]</scope>
    <source>
        <strain evidence="3 4">CECT 7506</strain>
    </source>
</reference>
<protein>
    <submittedName>
        <fullName evidence="3">Serine/threonine protein phosphatase PrpC</fullName>
    </submittedName>
</protein>
<dbReference type="PROSITE" id="PS51746">
    <property type="entry name" value="PPM_2"/>
    <property type="match status" value="1"/>
</dbReference>